<comment type="caution">
    <text evidence="1">The sequence shown here is derived from an EMBL/GenBank/DDBJ whole genome shotgun (WGS) entry which is preliminary data.</text>
</comment>
<protein>
    <recommendedName>
        <fullName evidence="3">Thiaminase-2/PQQC domain-containing protein</fullName>
    </recommendedName>
</protein>
<dbReference type="Proteomes" id="UP000717696">
    <property type="component" value="Unassembled WGS sequence"/>
</dbReference>
<name>A0A9P9F3B5_9HYPO</name>
<organism evidence="1 2">
    <name type="scientific">Dactylonectria estremocensis</name>
    <dbReference type="NCBI Taxonomy" id="1079267"/>
    <lineage>
        <taxon>Eukaryota</taxon>
        <taxon>Fungi</taxon>
        <taxon>Dikarya</taxon>
        <taxon>Ascomycota</taxon>
        <taxon>Pezizomycotina</taxon>
        <taxon>Sordariomycetes</taxon>
        <taxon>Hypocreomycetidae</taxon>
        <taxon>Hypocreales</taxon>
        <taxon>Nectriaceae</taxon>
        <taxon>Dactylonectria</taxon>
    </lineage>
</organism>
<dbReference type="OrthoDB" id="37730at2759"/>
<dbReference type="Gene3D" id="1.20.910.10">
    <property type="entry name" value="Heme oxygenase-like"/>
    <property type="match status" value="1"/>
</dbReference>
<gene>
    <name evidence="1" type="ORF">B0J13DRAFT_286578</name>
</gene>
<sequence>MSSFSLTGALLASDKSGYQRATQSEFLRLAANGQLSKNILGRWLANDRLYIHSYICGIGRFISLLQFPDIVPHSAEDPASATKLFDWLVSALSNIRQEEKFFIQTAVDYSLQINLEADHLGRVPKAAKLEGLWRWEALFDSVAPGSGDNLPWLEAAVVYWGTEKCYLDAWSWAKAQLTVQEDVSKDEDGGALRKEFINNWTSDEFSKFVGELGTIINEAVAEEVAKGGETAKQKLIKRAEAKWLEILVAEEAFWPKI</sequence>
<evidence type="ECO:0000313" key="2">
    <source>
        <dbReference type="Proteomes" id="UP000717696"/>
    </source>
</evidence>
<accession>A0A9P9F3B5</accession>
<proteinExistence type="predicted"/>
<dbReference type="InterPro" id="IPR053261">
    <property type="entry name" value="Polyketide-peptide_reg"/>
</dbReference>
<keyword evidence="2" id="KW-1185">Reference proteome</keyword>
<dbReference type="AlphaFoldDB" id="A0A9P9F3B5"/>
<dbReference type="PANTHER" id="PTHR41813:SF2">
    <property type="entry name" value="REGULATOR PAB1642, PUTATIVE (AFU_ORTHOLOGUE AFUA_3G11955)-RELATED"/>
    <property type="match status" value="1"/>
</dbReference>
<dbReference type="EMBL" id="JAGMUU010000006">
    <property type="protein sequence ID" value="KAH7150307.1"/>
    <property type="molecule type" value="Genomic_DNA"/>
</dbReference>
<evidence type="ECO:0000313" key="1">
    <source>
        <dbReference type="EMBL" id="KAH7150307.1"/>
    </source>
</evidence>
<dbReference type="InterPro" id="IPR016084">
    <property type="entry name" value="Haem_Oase-like_multi-hlx"/>
</dbReference>
<reference evidence="1" key="1">
    <citation type="journal article" date="2021" name="Nat. Commun.">
        <title>Genetic determinants of endophytism in the Arabidopsis root mycobiome.</title>
        <authorList>
            <person name="Mesny F."/>
            <person name="Miyauchi S."/>
            <person name="Thiergart T."/>
            <person name="Pickel B."/>
            <person name="Atanasova L."/>
            <person name="Karlsson M."/>
            <person name="Huettel B."/>
            <person name="Barry K.W."/>
            <person name="Haridas S."/>
            <person name="Chen C."/>
            <person name="Bauer D."/>
            <person name="Andreopoulos W."/>
            <person name="Pangilinan J."/>
            <person name="LaButti K."/>
            <person name="Riley R."/>
            <person name="Lipzen A."/>
            <person name="Clum A."/>
            <person name="Drula E."/>
            <person name="Henrissat B."/>
            <person name="Kohler A."/>
            <person name="Grigoriev I.V."/>
            <person name="Martin F.M."/>
            <person name="Hacquard S."/>
        </authorList>
    </citation>
    <scope>NUCLEOTIDE SEQUENCE</scope>
    <source>
        <strain evidence="1">MPI-CAGE-AT-0021</strain>
    </source>
</reference>
<evidence type="ECO:0008006" key="3">
    <source>
        <dbReference type="Google" id="ProtNLM"/>
    </source>
</evidence>
<dbReference type="SUPFAM" id="SSF48613">
    <property type="entry name" value="Heme oxygenase-like"/>
    <property type="match status" value="1"/>
</dbReference>
<dbReference type="CDD" id="cd19357">
    <property type="entry name" value="TenA_E_At3g16990-like"/>
    <property type="match status" value="1"/>
</dbReference>
<dbReference type="PANTHER" id="PTHR41813">
    <property type="entry name" value="REGULATOR PAB1642, PUTATIVE (AFU_ORTHOLOGUE AFUA_3G11955)-RELATED"/>
    <property type="match status" value="1"/>
</dbReference>